<reference evidence="2" key="2">
    <citation type="submission" date="2015-07" db="EMBL/GenBank/DDBJ databases">
        <title>Contrasting host-pathogen interactions and genome evolution in two generalist and specialist microsporidian pathogens of mosquitoes.</title>
        <authorList>
            <consortium name="The Broad Institute Genomics Platform"/>
            <consortium name="The Broad Institute Genome Sequencing Center for Infectious Disease"/>
            <person name="Cuomo C.A."/>
            <person name="Sanscrainte N.D."/>
            <person name="Goldberg J.M."/>
            <person name="Heiman D."/>
            <person name="Young S."/>
            <person name="Zeng Q."/>
            <person name="Becnel J.J."/>
            <person name="Birren B.W."/>
        </authorList>
    </citation>
    <scope>NUCLEOTIDE SEQUENCE [LARGE SCALE GENOMIC DNA]</scope>
    <source>
        <strain evidence="2">USNM 41457</strain>
    </source>
</reference>
<dbReference type="HOGENOM" id="CLU_2277445_0_0_1"/>
<reference evidence="1 2" key="1">
    <citation type="submission" date="2011-08" db="EMBL/GenBank/DDBJ databases">
        <authorList>
            <person name="Liu Z.J."/>
            <person name="Shi F.L."/>
            <person name="Lu J.Q."/>
            <person name="Li M."/>
            <person name="Wang Z.L."/>
        </authorList>
    </citation>
    <scope>NUCLEOTIDE SEQUENCE [LARGE SCALE GENOMIC DNA]</scope>
    <source>
        <strain evidence="1 2">USNM 41457</strain>
    </source>
</reference>
<dbReference type="VEuPathDB" id="MicrosporidiaDB:EDEG_03567"/>
<dbReference type="AlphaFoldDB" id="J8ZQI4"/>
<name>J8ZQI4_EDHAE</name>
<evidence type="ECO:0000313" key="2">
    <source>
        <dbReference type="Proteomes" id="UP000003163"/>
    </source>
</evidence>
<gene>
    <name evidence="1" type="ORF">EDEG_03567</name>
</gene>
<protein>
    <submittedName>
        <fullName evidence="1">Uncharacterized protein</fullName>
    </submittedName>
</protein>
<dbReference type="Proteomes" id="UP000003163">
    <property type="component" value="Unassembled WGS sequence"/>
</dbReference>
<keyword evidence="2" id="KW-1185">Reference proteome</keyword>
<dbReference type="EMBL" id="AFBI03000099">
    <property type="protein sequence ID" value="EJW01968.1"/>
    <property type="molecule type" value="Genomic_DNA"/>
</dbReference>
<organism evidence="1 2">
    <name type="scientific">Edhazardia aedis (strain USNM 41457)</name>
    <name type="common">Microsporidian parasite</name>
    <dbReference type="NCBI Taxonomy" id="1003232"/>
    <lineage>
        <taxon>Eukaryota</taxon>
        <taxon>Fungi</taxon>
        <taxon>Fungi incertae sedis</taxon>
        <taxon>Microsporidia</taxon>
        <taxon>Edhazardia</taxon>
    </lineage>
</organism>
<evidence type="ECO:0000313" key="1">
    <source>
        <dbReference type="EMBL" id="EJW01968.1"/>
    </source>
</evidence>
<sequence length="102" mass="12193">MNKKTPLPLHTFNLIFLYQKQQKDGEKCANVDIMTIFQVKFNFLKELKTVFLVFKSKILLYLNWLSQTKQIFFKSKIILSLFVIKFHIDSLCLQKLLQSNYI</sequence>
<proteinExistence type="predicted"/>
<comment type="caution">
    <text evidence="1">The sequence shown here is derived from an EMBL/GenBank/DDBJ whole genome shotgun (WGS) entry which is preliminary data.</text>
</comment>
<accession>J8ZQI4</accession>
<dbReference type="InParanoid" id="J8ZQI4"/>